<comment type="caution">
    <text evidence="1">The sequence shown here is derived from an EMBL/GenBank/DDBJ whole genome shotgun (WGS) entry which is preliminary data.</text>
</comment>
<evidence type="ECO:0000313" key="1">
    <source>
        <dbReference type="EMBL" id="TYB31654.1"/>
    </source>
</evidence>
<dbReference type="Gene3D" id="2.40.160.60">
    <property type="entry name" value="Outer membrane protein transport protein (OMPP1/FadL/TodX)"/>
    <property type="match status" value="1"/>
</dbReference>
<dbReference type="Proteomes" id="UP000324143">
    <property type="component" value="Unassembled WGS sequence"/>
</dbReference>
<gene>
    <name evidence="1" type="ORF">FXF47_03390</name>
</gene>
<proteinExistence type="predicted"/>
<keyword evidence="2" id="KW-1185">Reference proteome</keyword>
<organism evidence="1 2">
    <name type="scientific">Candidatus Mcinerneyibacterium aminivorans</name>
    <dbReference type="NCBI Taxonomy" id="2703815"/>
    <lineage>
        <taxon>Bacteria</taxon>
        <taxon>Candidatus Macinerneyibacteriota</taxon>
        <taxon>Candidatus Mcinerneyibacteria</taxon>
        <taxon>Candidatus Mcinerneyibacteriales</taxon>
        <taxon>Candidatus Mcinerneyibacteriaceae</taxon>
        <taxon>Candidatus Mcinerneyibacterium</taxon>
    </lineage>
</organism>
<dbReference type="SUPFAM" id="SSF56935">
    <property type="entry name" value="Porins"/>
    <property type="match status" value="1"/>
</dbReference>
<dbReference type="NCBIfam" id="NF033709">
    <property type="entry name" value="PorV_fam"/>
    <property type="match status" value="1"/>
</dbReference>
<name>A0A5D0MD18_9BACT</name>
<accession>A0A5D0MD18</accession>
<evidence type="ECO:0000313" key="2">
    <source>
        <dbReference type="Proteomes" id="UP000324143"/>
    </source>
</evidence>
<protein>
    <submittedName>
        <fullName evidence="1">PorV/PorQ family protein</fullName>
    </submittedName>
</protein>
<sequence length="316" mass="35643">MKKMSLLFLVFIFVFSLIYADNTWVGRTGGNILRINPSVRSMATGRGFISVIDGVQTTSINPAGLTGVGRRQVSFSHVELFDNFRVEYLGYAQKIHSIYLSLETKGYFFQYTQLDASENDLGSKTSYSLAPSLGLAFKMFDNLSVGISGTVLYENYGEIGDENLDKFSWAFNGGFQWSIFEDSFRIGASVRNVSDTNLSFYESSDKTPMPLVGNAGISYLFKNDNIENKVIVSADVEVPYEKDFIPGMGIEYMLRNWIKIRGGYRLNEDYDDFLQNLSFGLGITEKIKNFTGTLDYAYFAYGELGGTHRFSYTLDW</sequence>
<dbReference type="EMBL" id="VSIX01000032">
    <property type="protein sequence ID" value="TYB31654.1"/>
    <property type="molecule type" value="Genomic_DNA"/>
</dbReference>
<reference evidence="1" key="1">
    <citation type="submission" date="2019-08" db="EMBL/GenBank/DDBJ databases">
        <title>Genomic characterization of a novel candidate phylum (ARYD3) from a high temperature, high salinity tertiary oil reservoir in north central Oklahoma, USA.</title>
        <authorList>
            <person name="Youssef N.H."/>
            <person name="Yadav A."/>
            <person name="Elshahed M.S."/>
        </authorList>
    </citation>
    <scope>NUCLEOTIDE SEQUENCE [LARGE SCALE GENOMIC DNA]</scope>
    <source>
        <strain evidence="1">ARYD3</strain>
    </source>
</reference>
<dbReference type="AlphaFoldDB" id="A0A5D0MD18"/>